<proteinExistence type="predicted"/>
<reference evidence="2" key="1">
    <citation type="submission" date="2020-12" db="EMBL/GenBank/DDBJ databases">
        <title>Taurinivorans muris gen. nov., sp. nov., fundamental and realized metabolic niche of a ubiquitous sulfidogenic bacterium in the murine intestine.</title>
        <authorList>
            <person name="Ye H."/>
            <person name="Hanson B.T."/>
            <person name="Loy A."/>
        </authorList>
    </citation>
    <scope>NUCLEOTIDE SEQUENCE</scope>
    <source>
        <strain evidence="2">LT0009</strain>
    </source>
</reference>
<organism evidence="2 3">
    <name type="scientific">Taurinivorans muris</name>
    <dbReference type="NCBI Taxonomy" id="2787751"/>
    <lineage>
        <taxon>Bacteria</taxon>
        <taxon>Pseudomonadati</taxon>
        <taxon>Thermodesulfobacteriota</taxon>
        <taxon>Desulfovibrionia</taxon>
        <taxon>Desulfovibrionales</taxon>
        <taxon>Desulfovibrionaceae</taxon>
        <taxon>Taurinivorans</taxon>
    </lineage>
</organism>
<keyword evidence="3" id="KW-1185">Reference proteome</keyword>
<dbReference type="CDD" id="cd04194">
    <property type="entry name" value="GT8_A4GalT_like"/>
    <property type="match status" value="1"/>
</dbReference>
<dbReference type="Gene3D" id="3.90.550.10">
    <property type="entry name" value="Spore Coat Polysaccharide Biosynthesis Protein SpsA, Chain A"/>
    <property type="match status" value="2"/>
</dbReference>
<name>A0ABY5Y2K8_9BACT</name>
<dbReference type="Pfam" id="PF00535">
    <property type="entry name" value="Glycos_transf_2"/>
    <property type="match status" value="1"/>
</dbReference>
<sequence>MSTYNRENYLPAAMESILNQTYTDFEFIIIDDASTDNTAKLLQEYQEKDSRIVVISNPQNLGYNKNLTTGFKLAKGKYLARMDDDDISLPTRFEKQVDFLEKNPDITVVGTFIEIFGNNPMKSWCTLTDWDELAVAMNFYNPICHPSVMIRNSFLKEHNLAYDPEVLYAEEYDLWKNIIFLGGKLANIPEVLLKYRSHLQNVSQKKDTSKIQTDFANSIRNQLLSRMFSKTKIAELNKKLIYYPFDCNKKKILEETLNTLKKFPDIPSSGIDKLMDKLVGKKSDIHIFFASDDNYAQHLAIAITSLLINSTSFDNFHLYILDGNISEKNKNKILACKKIKDFQIEFIKIDDKLFEICPLTPDCQHISRQTYYRYIIPILKPELEKCFYFDCDIIITDSLNKFWNIDLKDNYIAAVEELYEGASDDCSRLNIEYEINAGILLINNKKWITDNIVDLLFKNTVKLTQQNILKWQDQDVINYTFNKKMLFVSPAYNLQCNAFYDGQHSLYTDYEMKLAKSHYAIIHYNSNLKPWHNDCKHPLWEQYFYYLQRSPYKKTHYLKIIKLKLKTLKHFFFIKEKNKDNTELRYKILRIRVVKVIRRNNTKEISIFGFKMKFPNTPK</sequence>
<dbReference type="InterPro" id="IPR001173">
    <property type="entry name" value="Glyco_trans_2-like"/>
</dbReference>
<feature type="domain" description="Glycosyltransferase 2-like" evidence="1">
    <location>
        <begin position="1"/>
        <end position="127"/>
    </location>
</feature>
<dbReference type="EMBL" id="CP065938">
    <property type="protein sequence ID" value="UWX06310.1"/>
    <property type="molecule type" value="Genomic_DNA"/>
</dbReference>
<dbReference type="SUPFAM" id="SSF53448">
    <property type="entry name" value="Nucleotide-diphospho-sugar transferases"/>
    <property type="match status" value="2"/>
</dbReference>
<dbReference type="InterPro" id="IPR029044">
    <property type="entry name" value="Nucleotide-diphossugar_trans"/>
</dbReference>
<evidence type="ECO:0000313" key="3">
    <source>
        <dbReference type="Proteomes" id="UP001058120"/>
    </source>
</evidence>
<accession>A0ABY5Y2K8</accession>
<dbReference type="Pfam" id="PF01501">
    <property type="entry name" value="Glyco_transf_8"/>
    <property type="match status" value="1"/>
</dbReference>
<dbReference type="InterPro" id="IPR002495">
    <property type="entry name" value="Glyco_trans_8"/>
</dbReference>
<gene>
    <name evidence="2" type="ORF">JBF11_03075</name>
</gene>
<evidence type="ECO:0000259" key="1">
    <source>
        <dbReference type="Pfam" id="PF00535"/>
    </source>
</evidence>
<evidence type="ECO:0000313" key="2">
    <source>
        <dbReference type="EMBL" id="UWX06310.1"/>
    </source>
</evidence>
<protein>
    <submittedName>
        <fullName evidence="2">Glycosyltransferase</fullName>
    </submittedName>
</protein>
<dbReference type="PANTHER" id="PTHR22916">
    <property type="entry name" value="GLYCOSYLTRANSFERASE"/>
    <property type="match status" value="1"/>
</dbReference>
<dbReference type="Proteomes" id="UP001058120">
    <property type="component" value="Chromosome"/>
</dbReference>
<dbReference type="PANTHER" id="PTHR22916:SF3">
    <property type="entry name" value="UDP-GLCNAC:BETAGAL BETA-1,3-N-ACETYLGLUCOSAMINYLTRANSFERASE-LIKE PROTEIN 1"/>
    <property type="match status" value="1"/>
</dbReference>